<sequence length="237" mass="24644">MEGPYLIALAPGSAEGPGALGRAPHPSDEIPQTPTAGLGASGVFKQKYLHVMLNINGLEARTTAVVGFLQARRRLTLNDVTSAPAWIPSTRDVVRDSGMAVEHELAVPAHGLPGGLDAADDGVSLLGECHLDLAGVDYDVGSRVLDADAAFRLTALGRLSSILERRRRGSRNDILGAGRVAGGDGVAGPLDGVVAPVSRHPGLEGYAVASRSRKRKGRLVEKVFALGPRDAERGARG</sequence>
<feature type="region of interest" description="Disordered" evidence="1">
    <location>
        <begin position="16"/>
        <end position="36"/>
    </location>
</feature>
<proteinExistence type="predicted"/>
<evidence type="ECO:0000256" key="1">
    <source>
        <dbReference type="SAM" id="MobiDB-lite"/>
    </source>
</evidence>
<comment type="caution">
    <text evidence="2">The sequence shown here is derived from an EMBL/GenBank/DDBJ whole genome shotgun (WGS) entry which is preliminary data.</text>
</comment>
<evidence type="ECO:0000313" key="3">
    <source>
        <dbReference type="Proteomes" id="UP000652219"/>
    </source>
</evidence>
<dbReference type="Proteomes" id="UP000652219">
    <property type="component" value="Unassembled WGS sequence"/>
</dbReference>
<accession>A0A8H6ITJ1</accession>
<gene>
    <name evidence="2" type="ORF">CSOJ01_12962</name>
</gene>
<name>A0A8H6ITJ1_9PEZI</name>
<keyword evidence="3" id="KW-1185">Reference proteome</keyword>
<evidence type="ECO:0000313" key="2">
    <source>
        <dbReference type="EMBL" id="KAF6797514.1"/>
    </source>
</evidence>
<dbReference type="AlphaFoldDB" id="A0A8H6ITJ1"/>
<reference evidence="2 3" key="1">
    <citation type="journal article" date="2020" name="Phytopathology">
        <title>Genome Sequence Resources of Colletotrichum truncatum, C. plurivorum, C. musicola, and C. sojae: Four Species Pathogenic to Soybean (Glycine max).</title>
        <authorList>
            <person name="Rogerio F."/>
            <person name="Boufleur T.R."/>
            <person name="Ciampi-Guillardi M."/>
            <person name="Sukno S.A."/>
            <person name="Thon M.R."/>
            <person name="Massola Junior N.S."/>
            <person name="Baroncelli R."/>
        </authorList>
    </citation>
    <scope>NUCLEOTIDE SEQUENCE [LARGE SCALE GENOMIC DNA]</scope>
    <source>
        <strain evidence="2 3">LFN0009</strain>
    </source>
</reference>
<protein>
    <submittedName>
        <fullName evidence="2">Uncharacterized protein</fullName>
    </submittedName>
</protein>
<organism evidence="2 3">
    <name type="scientific">Colletotrichum sojae</name>
    <dbReference type="NCBI Taxonomy" id="2175907"/>
    <lineage>
        <taxon>Eukaryota</taxon>
        <taxon>Fungi</taxon>
        <taxon>Dikarya</taxon>
        <taxon>Ascomycota</taxon>
        <taxon>Pezizomycotina</taxon>
        <taxon>Sordariomycetes</taxon>
        <taxon>Hypocreomycetidae</taxon>
        <taxon>Glomerellales</taxon>
        <taxon>Glomerellaceae</taxon>
        <taxon>Colletotrichum</taxon>
        <taxon>Colletotrichum orchidearum species complex</taxon>
    </lineage>
</organism>
<dbReference type="EMBL" id="WIGN01000354">
    <property type="protein sequence ID" value="KAF6797514.1"/>
    <property type="molecule type" value="Genomic_DNA"/>
</dbReference>